<evidence type="ECO:0000259" key="1">
    <source>
        <dbReference type="Pfam" id="PF05050"/>
    </source>
</evidence>
<sequence>MKNFIHTYIYPCYTRLWVERFWQIKEGDIVVDAGAYLGGFAIYTARKVGHTGKVICFEPDPNNLKVLKKNVSKSGYKNISVVGKTLGKEKGEVAIESSNHFSSSVIKTGKGSLNIVVQTTLDEELKKLNVDNVDLIKMNIEGSE</sequence>
<feature type="non-terminal residue" evidence="2">
    <location>
        <position position="144"/>
    </location>
</feature>
<dbReference type="SUPFAM" id="SSF53335">
    <property type="entry name" value="S-adenosyl-L-methionine-dependent methyltransferases"/>
    <property type="match status" value="1"/>
</dbReference>
<name>X0XK41_9ZZZZ</name>
<dbReference type="NCBIfam" id="TIGR01444">
    <property type="entry name" value="fkbM_fam"/>
    <property type="match status" value="1"/>
</dbReference>
<dbReference type="AlphaFoldDB" id="X0XK41"/>
<dbReference type="PANTHER" id="PTHR34203">
    <property type="entry name" value="METHYLTRANSFERASE, FKBM FAMILY PROTEIN"/>
    <property type="match status" value="1"/>
</dbReference>
<dbReference type="InterPro" id="IPR029063">
    <property type="entry name" value="SAM-dependent_MTases_sf"/>
</dbReference>
<dbReference type="Pfam" id="PF05050">
    <property type="entry name" value="Methyltransf_21"/>
    <property type="match status" value="1"/>
</dbReference>
<reference evidence="2" key="1">
    <citation type="journal article" date="2014" name="Front. Microbiol.">
        <title>High frequency of phylogenetically diverse reductive dehalogenase-homologous genes in deep subseafloor sedimentary metagenomes.</title>
        <authorList>
            <person name="Kawai M."/>
            <person name="Futagami T."/>
            <person name="Toyoda A."/>
            <person name="Takaki Y."/>
            <person name="Nishi S."/>
            <person name="Hori S."/>
            <person name="Arai W."/>
            <person name="Tsubouchi T."/>
            <person name="Morono Y."/>
            <person name="Uchiyama I."/>
            <person name="Ito T."/>
            <person name="Fujiyama A."/>
            <person name="Inagaki F."/>
            <person name="Takami H."/>
        </authorList>
    </citation>
    <scope>NUCLEOTIDE SEQUENCE</scope>
    <source>
        <strain evidence="2">Expedition CK06-06</strain>
    </source>
</reference>
<accession>X0XK41</accession>
<dbReference type="InterPro" id="IPR006342">
    <property type="entry name" value="FkbM_mtfrase"/>
</dbReference>
<dbReference type="EMBL" id="BARS01052554">
    <property type="protein sequence ID" value="GAG43525.1"/>
    <property type="molecule type" value="Genomic_DNA"/>
</dbReference>
<feature type="domain" description="Methyltransferase FkbM" evidence="1">
    <location>
        <begin position="32"/>
        <end position="144"/>
    </location>
</feature>
<proteinExistence type="predicted"/>
<comment type="caution">
    <text evidence="2">The sequence shown here is derived from an EMBL/GenBank/DDBJ whole genome shotgun (WGS) entry which is preliminary data.</text>
</comment>
<dbReference type="PANTHER" id="PTHR34203:SF15">
    <property type="entry name" value="SLL1173 PROTEIN"/>
    <property type="match status" value="1"/>
</dbReference>
<dbReference type="CDD" id="cd02440">
    <property type="entry name" value="AdoMet_MTases"/>
    <property type="match status" value="1"/>
</dbReference>
<gene>
    <name evidence="2" type="ORF">S01H1_78112</name>
</gene>
<dbReference type="InterPro" id="IPR052514">
    <property type="entry name" value="SAM-dependent_MTase"/>
</dbReference>
<protein>
    <recommendedName>
        <fullName evidence="1">Methyltransferase FkbM domain-containing protein</fullName>
    </recommendedName>
</protein>
<organism evidence="2">
    <name type="scientific">marine sediment metagenome</name>
    <dbReference type="NCBI Taxonomy" id="412755"/>
    <lineage>
        <taxon>unclassified sequences</taxon>
        <taxon>metagenomes</taxon>
        <taxon>ecological metagenomes</taxon>
    </lineage>
</organism>
<evidence type="ECO:0000313" key="2">
    <source>
        <dbReference type="EMBL" id="GAG43525.1"/>
    </source>
</evidence>
<dbReference type="Gene3D" id="3.40.50.150">
    <property type="entry name" value="Vaccinia Virus protein VP39"/>
    <property type="match status" value="1"/>
</dbReference>